<reference evidence="1" key="1">
    <citation type="submission" date="2016-04" db="EMBL/GenBank/DDBJ databases">
        <authorList>
            <person name="Evans L.H."/>
            <person name="Alamgir A."/>
            <person name="Owens N."/>
            <person name="Weber N.D."/>
            <person name="Virtaneva K."/>
            <person name="Barbian K."/>
            <person name="Babar A."/>
            <person name="Rosenke K."/>
        </authorList>
    </citation>
    <scope>NUCLEOTIDE SEQUENCE</scope>
    <source>
        <strain evidence="1">86</strain>
    </source>
</reference>
<evidence type="ECO:0000313" key="1">
    <source>
        <dbReference type="EMBL" id="SBV99263.1"/>
    </source>
</evidence>
<dbReference type="EMBL" id="FLUN01000001">
    <property type="protein sequence ID" value="SBV99263.1"/>
    <property type="molecule type" value="Genomic_DNA"/>
</dbReference>
<protein>
    <submittedName>
        <fullName evidence="1">Uncharacterized protein</fullName>
    </submittedName>
</protein>
<organism evidence="1">
    <name type="scientific">uncultured Eubacteriales bacterium</name>
    <dbReference type="NCBI Taxonomy" id="172733"/>
    <lineage>
        <taxon>Bacteria</taxon>
        <taxon>Bacillati</taxon>
        <taxon>Bacillota</taxon>
        <taxon>Clostridia</taxon>
        <taxon>Eubacteriales</taxon>
        <taxon>environmental samples</taxon>
    </lineage>
</organism>
<name>A0A212JII1_9FIRM</name>
<proteinExistence type="predicted"/>
<gene>
    <name evidence="1" type="ORF">KL86CLO1_11165</name>
</gene>
<accession>A0A212JII1</accession>
<sequence length="130" mass="14502">MKSEANIDSSWESGIIFDRDTEGAGDGLITSIYRGVGPNEFYSVVVSGKFDTTGMEVKQFGLDKQDTINFAERYPNIAAVLEVKIPKGVLNKIGDFTKVDTTIFKNGTVTIQPENLDIFNKYIKEILHIY</sequence>
<dbReference type="AlphaFoldDB" id="A0A212JII1"/>